<dbReference type="SUPFAM" id="SSF159042">
    <property type="entry name" value="Plus3-like"/>
    <property type="match status" value="1"/>
</dbReference>
<dbReference type="PROSITE" id="PS51360">
    <property type="entry name" value="PLUS3"/>
    <property type="match status" value="1"/>
</dbReference>
<dbReference type="Gene3D" id="3.90.70.200">
    <property type="entry name" value="Plus-3 domain"/>
    <property type="match status" value="1"/>
</dbReference>
<evidence type="ECO:0000313" key="3">
    <source>
        <dbReference type="EMBL" id="CAD7276281.1"/>
    </source>
</evidence>
<dbReference type="Proteomes" id="UP000678499">
    <property type="component" value="Unassembled WGS sequence"/>
</dbReference>
<accession>A0A7R9BJ43</accession>
<name>A0A7R9BJ43_9CRUS</name>
<dbReference type="InterPro" id="IPR036128">
    <property type="entry name" value="Plus3-like_sf"/>
</dbReference>
<keyword evidence="4" id="KW-1185">Reference proteome</keyword>
<evidence type="ECO:0000313" key="4">
    <source>
        <dbReference type="Proteomes" id="UP000678499"/>
    </source>
</evidence>
<reference evidence="3" key="1">
    <citation type="submission" date="2020-11" db="EMBL/GenBank/DDBJ databases">
        <authorList>
            <person name="Tran Van P."/>
        </authorList>
    </citation>
    <scope>NUCLEOTIDE SEQUENCE</scope>
</reference>
<proteinExistence type="predicted"/>
<feature type="region of interest" description="Disordered" evidence="1">
    <location>
        <begin position="1"/>
        <end position="96"/>
    </location>
</feature>
<dbReference type="SMART" id="SM00719">
    <property type="entry name" value="Plus3"/>
    <property type="match status" value="1"/>
</dbReference>
<evidence type="ECO:0000259" key="2">
    <source>
        <dbReference type="PROSITE" id="PS51360"/>
    </source>
</evidence>
<organism evidence="3">
    <name type="scientific">Notodromas monacha</name>
    <dbReference type="NCBI Taxonomy" id="399045"/>
    <lineage>
        <taxon>Eukaryota</taxon>
        <taxon>Metazoa</taxon>
        <taxon>Ecdysozoa</taxon>
        <taxon>Arthropoda</taxon>
        <taxon>Crustacea</taxon>
        <taxon>Oligostraca</taxon>
        <taxon>Ostracoda</taxon>
        <taxon>Podocopa</taxon>
        <taxon>Podocopida</taxon>
        <taxon>Cypridocopina</taxon>
        <taxon>Cypridoidea</taxon>
        <taxon>Cyprididae</taxon>
        <taxon>Notodromas</taxon>
    </lineage>
</organism>
<feature type="non-terminal residue" evidence="3">
    <location>
        <position position="1"/>
    </location>
</feature>
<feature type="compositionally biased region" description="Low complexity" evidence="1">
    <location>
        <begin position="64"/>
        <end position="74"/>
    </location>
</feature>
<dbReference type="InterPro" id="IPR004343">
    <property type="entry name" value="Plus-3_dom"/>
</dbReference>
<sequence>PDHESIMVPSGSGNASEPARSPRAILTATGGPRSSLRAEGKDGITANPPSSSSPSESDSDSEFEYSSPSSSSSDEGTKKARPNKRPSAATAKKSSTVECDAQKPKIELSLAQNEFFREKLSSLLISRGFLEKWCHYPKLNNILRLNFVRVCVSPENFVVSEIERCIETSTVYKFGFSRTNLALIVRNGSSRAIYTLDKVSDGELSLEEVRVWYGREVESDEVVPSDAEFEKRRNSYKNAMCTELSYFDAREMAEIRERFTVKLHHPAEEKSRLILLRQAAHSEGDLGAFHFYKERIEHLQRLEALHSRRPDPLLENNDPFVRRNTKPVLLKRNKTQEVKKCGDSLWYKVLSDEVAVRDKAKVKCLNLAHDFDSGVHVPVDESVAQRLRPVSGPSAYRRGPGNFDLESVKRKLGIF</sequence>
<dbReference type="AlphaFoldDB" id="A0A7R9BJ43"/>
<dbReference type="EMBL" id="CAJPEX010000590">
    <property type="protein sequence ID" value="CAG0916433.1"/>
    <property type="molecule type" value="Genomic_DNA"/>
</dbReference>
<gene>
    <name evidence="3" type="ORF">NMOB1V02_LOCUS4052</name>
</gene>
<protein>
    <recommendedName>
        <fullName evidence="2">Plus3 domain-containing protein</fullName>
    </recommendedName>
</protein>
<dbReference type="Pfam" id="PF03126">
    <property type="entry name" value="Plus-3"/>
    <property type="match status" value="1"/>
</dbReference>
<dbReference type="EMBL" id="OA882627">
    <property type="protein sequence ID" value="CAD7276281.1"/>
    <property type="molecule type" value="Genomic_DNA"/>
</dbReference>
<feature type="domain" description="Plus3" evidence="2">
    <location>
        <begin position="114"/>
        <end position="241"/>
    </location>
</feature>
<dbReference type="GO" id="GO:0003677">
    <property type="term" value="F:DNA binding"/>
    <property type="evidence" value="ECO:0007669"/>
    <property type="project" value="InterPro"/>
</dbReference>
<evidence type="ECO:0000256" key="1">
    <source>
        <dbReference type="SAM" id="MobiDB-lite"/>
    </source>
</evidence>